<evidence type="ECO:0000256" key="10">
    <source>
        <dbReference type="SAM" id="SignalP"/>
    </source>
</evidence>
<dbReference type="GO" id="GO:0031994">
    <property type="term" value="F:insulin-like growth factor I binding"/>
    <property type="evidence" value="ECO:0007669"/>
    <property type="project" value="TreeGrafter"/>
</dbReference>
<keyword evidence="4" id="KW-0597">Phosphoprotein</keyword>
<proteinExistence type="predicted"/>
<comment type="subunit">
    <text evidence="8">Binds equally well IGF1 and IGF2. Interacts with integrin ITGA5:ITGB1. Interacts with VHL; this interaction inhibits HIF1A degradation.</text>
</comment>
<dbReference type="FunFam" id="4.10.40.20:FF:000001">
    <property type="entry name" value="Insulin-like growth factor binding protein 5"/>
    <property type="match status" value="1"/>
</dbReference>
<keyword evidence="5" id="KW-0341">Growth regulation</keyword>
<dbReference type="PROSITE" id="PS51323">
    <property type="entry name" value="IGFBP_N_2"/>
    <property type="match status" value="1"/>
</dbReference>
<comment type="subcellular location">
    <subcellularLocation>
        <location evidence="1">Secreted</location>
    </subcellularLocation>
</comment>
<dbReference type="PROSITE" id="PS51162">
    <property type="entry name" value="THYROGLOBULIN_1_2"/>
    <property type="match status" value="1"/>
</dbReference>
<dbReference type="Pfam" id="PF00219">
    <property type="entry name" value="IGFBP"/>
    <property type="match status" value="1"/>
</dbReference>
<dbReference type="OrthoDB" id="9926277at2759"/>
<feature type="signal peptide" evidence="10">
    <location>
        <begin position="1"/>
        <end position="30"/>
    </location>
</feature>
<evidence type="ECO:0000259" key="11">
    <source>
        <dbReference type="PROSITE" id="PS51162"/>
    </source>
</evidence>
<evidence type="ECO:0000313" key="13">
    <source>
        <dbReference type="EMBL" id="KAG9274653.1"/>
    </source>
</evidence>
<dbReference type="PROSITE" id="PS00222">
    <property type="entry name" value="IGFBP_N_1"/>
    <property type="match status" value="1"/>
</dbReference>
<evidence type="ECO:0000256" key="7">
    <source>
        <dbReference type="ARBA" id="ARBA00023183"/>
    </source>
</evidence>
<dbReference type="PRINTS" id="PR01976">
    <property type="entry name" value="IGFBPFAMILY"/>
</dbReference>
<keyword evidence="3" id="KW-0964">Secreted</keyword>
<evidence type="ECO:0000256" key="6">
    <source>
        <dbReference type="ARBA" id="ARBA00023157"/>
    </source>
</evidence>
<dbReference type="GO" id="GO:0005615">
    <property type="term" value="C:extracellular space"/>
    <property type="evidence" value="ECO:0007669"/>
    <property type="project" value="TreeGrafter"/>
</dbReference>
<evidence type="ECO:0000256" key="2">
    <source>
        <dbReference type="ARBA" id="ARBA00013675"/>
    </source>
</evidence>
<dbReference type="Pfam" id="PF00086">
    <property type="entry name" value="Thyroglobulin_1"/>
    <property type="match status" value="1"/>
</dbReference>
<dbReference type="SUPFAM" id="SSF57184">
    <property type="entry name" value="Growth factor receptor domain"/>
    <property type="match status" value="1"/>
</dbReference>
<dbReference type="InterPro" id="IPR009030">
    <property type="entry name" value="Growth_fac_rcpt_cys_sf"/>
</dbReference>
<dbReference type="SUPFAM" id="SSF57610">
    <property type="entry name" value="Thyroglobulin type-1 domain"/>
    <property type="match status" value="1"/>
</dbReference>
<keyword evidence="6" id="KW-1015">Disulfide bond</keyword>
<keyword evidence="10" id="KW-0732">Signal</keyword>
<keyword evidence="7" id="KW-0340">Growth factor binding</keyword>
<dbReference type="InterPro" id="IPR036857">
    <property type="entry name" value="Thyroglobulin_1_sf"/>
</dbReference>
<feature type="domain" description="IGFBP N-terminal" evidence="12">
    <location>
        <begin position="40"/>
        <end position="121"/>
    </location>
</feature>
<reference evidence="13 14" key="1">
    <citation type="submission" date="2021-07" db="EMBL/GenBank/DDBJ databases">
        <authorList>
            <person name="Imarazene B."/>
            <person name="Zahm M."/>
            <person name="Klopp C."/>
            <person name="Cabau C."/>
            <person name="Beille S."/>
            <person name="Jouanno E."/>
            <person name="Castinel A."/>
            <person name="Lluch J."/>
            <person name="Gil L."/>
            <person name="Kuchtly C."/>
            <person name="Lopez Roques C."/>
            <person name="Donnadieu C."/>
            <person name="Parrinello H."/>
            <person name="Journot L."/>
            <person name="Du K."/>
            <person name="Schartl M."/>
            <person name="Retaux S."/>
            <person name="Guiguen Y."/>
        </authorList>
    </citation>
    <scope>NUCLEOTIDE SEQUENCE [LARGE SCALE GENOMIC DNA]</scope>
    <source>
        <strain evidence="13">Pach_M1</strain>
        <tissue evidence="13">Testis</tissue>
    </source>
</reference>
<dbReference type="PRINTS" id="PR01977">
    <property type="entry name" value="IGFBPFAMILY1"/>
</dbReference>
<feature type="chain" id="PRO_5035755121" description="Insulin-like growth factor-binding protein 1" evidence="10">
    <location>
        <begin position="31"/>
        <end position="272"/>
    </location>
</feature>
<dbReference type="PANTHER" id="PTHR11551">
    <property type="entry name" value="INSULIN-LIKE GROWTH FACTOR BINDING PROTEIN"/>
    <property type="match status" value="1"/>
</dbReference>
<feature type="domain" description="Thyroglobulin type-1" evidence="11">
    <location>
        <begin position="192"/>
        <end position="270"/>
    </location>
</feature>
<dbReference type="SMART" id="SM00121">
    <property type="entry name" value="IB"/>
    <property type="match status" value="1"/>
</dbReference>
<dbReference type="SMART" id="SM00211">
    <property type="entry name" value="TY"/>
    <property type="match status" value="1"/>
</dbReference>
<dbReference type="GO" id="GO:0031995">
    <property type="term" value="F:insulin-like growth factor II binding"/>
    <property type="evidence" value="ECO:0007669"/>
    <property type="project" value="TreeGrafter"/>
</dbReference>
<dbReference type="Proteomes" id="UP000752171">
    <property type="component" value="Unassembled WGS sequence"/>
</dbReference>
<dbReference type="InterPro" id="IPR022322">
    <property type="entry name" value="IGFBP1"/>
</dbReference>
<dbReference type="InterPro" id="IPR017891">
    <property type="entry name" value="Insulin_GF-bd_Cys-rich_CS"/>
</dbReference>
<comment type="caution">
    <text evidence="13">The sequence shown here is derived from an EMBL/GenBank/DDBJ whole genome shotgun (WGS) entry which is preliminary data.</text>
</comment>
<evidence type="ECO:0000256" key="5">
    <source>
        <dbReference type="ARBA" id="ARBA00022604"/>
    </source>
</evidence>
<dbReference type="InterPro" id="IPR000867">
    <property type="entry name" value="IGFBP-like"/>
</dbReference>
<dbReference type="Gene3D" id="4.10.800.10">
    <property type="entry name" value="Thyroglobulin type-1"/>
    <property type="match status" value="1"/>
</dbReference>
<dbReference type="PROSITE" id="PS00484">
    <property type="entry name" value="THYROGLOBULIN_1_1"/>
    <property type="match status" value="1"/>
</dbReference>
<gene>
    <name evidence="13" type="primary">IGFBP1</name>
    <name evidence="13" type="ORF">AMEX_G11617</name>
</gene>
<dbReference type="InterPro" id="IPR000716">
    <property type="entry name" value="Thyroglobulin_1"/>
</dbReference>
<organism evidence="13 14">
    <name type="scientific">Astyanax mexicanus</name>
    <name type="common">Blind cave fish</name>
    <name type="synonym">Astyanax fasciatus mexicanus</name>
    <dbReference type="NCBI Taxonomy" id="7994"/>
    <lineage>
        <taxon>Eukaryota</taxon>
        <taxon>Metazoa</taxon>
        <taxon>Chordata</taxon>
        <taxon>Craniata</taxon>
        <taxon>Vertebrata</taxon>
        <taxon>Euteleostomi</taxon>
        <taxon>Actinopterygii</taxon>
        <taxon>Neopterygii</taxon>
        <taxon>Teleostei</taxon>
        <taxon>Ostariophysi</taxon>
        <taxon>Characiformes</taxon>
        <taxon>Characoidei</taxon>
        <taxon>Acestrorhamphidae</taxon>
        <taxon>Acestrorhamphinae</taxon>
        <taxon>Astyanax</taxon>
    </lineage>
</organism>
<evidence type="ECO:0000256" key="9">
    <source>
        <dbReference type="PROSITE-ProRule" id="PRU00500"/>
    </source>
</evidence>
<evidence type="ECO:0000313" key="14">
    <source>
        <dbReference type="Proteomes" id="UP000752171"/>
    </source>
</evidence>
<evidence type="ECO:0000256" key="8">
    <source>
        <dbReference type="ARBA" id="ARBA00049694"/>
    </source>
</evidence>
<evidence type="ECO:0000259" key="12">
    <source>
        <dbReference type="PROSITE" id="PS51323"/>
    </source>
</evidence>
<comment type="caution">
    <text evidence="9">Lacks conserved residue(s) required for the propagation of feature annotation.</text>
</comment>
<evidence type="ECO:0000256" key="4">
    <source>
        <dbReference type="ARBA" id="ARBA00022553"/>
    </source>
</evidence>
<sequence>MRVLQPVPVLVPAELALSCLLLLLVPSARSSPVAPPPPLAPIRCAPCTPLQLSACPAVPARCPEVLREPGCGCCLACALSLGDACGVHTAPCGSGLRCTPRAGDPQPLHSLVRGQGACARAEITQQQQQQEEEDEEREDEEALMLIHNTVPTEESDLHSLHALLQLSQPTDTTARDAIRARANAIRKKLVQLGPCHTQLHAALDTIAASQQALGQQFTSFYLPNCDKHGFYKAKQCETSLMGQPPRCWCVSSWNGQRIAGTVDDLCQQEVTH</sequence>
<protein>
    <recommendedName>
        <fullName evidence="2">Insulin-like growth factor-binding protein 1</fullName>
    </recommendedName>
</protein>
<dbReference type="GO" id="GO:0043567">
    <property type="term" value="P:regulation of insulin-like growth factor receptor signaling pathway"/>
    <property type="evidence" value="ECO:0007669"/>
    <property type="project" value="TreeGrafter"/>
</dbReference>
<dbReference type="AlphaFoldDB" id="A0A8T2LRW2"/>
<dbReference type="PANTHER" id="PTHR11551:SF28">
    <property type="entry name" value="INSULIN-LIKE GROWTH FACTOR-BINDING PROTEIN 1"/>
    <property type="match status" value="1"/>
</dbReference>
<dbReference type="InterPro" id="IPR022321">
    <property type="entry name" value="IGFBP_1-6_chordata"/>
</dbReference>
<accession>A0A8T2LRW2</accession>
<dbReference type="Gene3D" id="4.10.40.20">
    <property type="match status" value="1"/>
</dbReference>
<name>A0A8T2LRW2_ASTMX</name>
<dbReference type="CDD" id="cd00191">
    <property type="entry name" value="TY"/>
    <property type="match status" value="1"/>
</dbReference>
<evidence type="ECO:0000256" key="1">
    <source>
        <dbReference type="ARBA" id="ARBA00004613"/>
    </source>
</evidence>
<evidence type="ECO:0000256" key="3">
    <source>
        <dbReference type="ARBA" id="ARBA00022525"/>
    </source>
</evidence>
<dbReference type="EMBL" id="JAICCE010000008">
    <property type="protein sequence ID" value="KAG9274653.1"/>
    <property type="molecule type" value="Genomic_DNA"/>
</dbReference>